<evidence type="ECO:0000313" key="2">
    <source>
        <dbReference type="EMBL" id="CDL38795.1"/>
    </source>
</evidence>
<sequence>MFLLFPVFCQRFGFWITLGSCCVVTVLIFFLWASALRRFGINLM</sequence>
<reference evidence="2 3" key="1">
    <citation type="submission" date="2013-10" db="EMBL/GenBank/DDBJ databases">
        <title>Antibiotic resistance diversity of beta-lactamase producers in the General Hospital Vienna.</title>
        <authorList>
            <person name="Barisic I."/>
            <person name="Mitteregger D."/>
            <person name="Hirschl A.M."/>
            <person name="Noehammer C."/>
            <person name="Wiesinger-Mayr H."/>
        </authorList>
    </citation>
    <scope>NUCLEOTIDE SEQUENCE [LARGE SCALE GENOMIC DNA]</scope>
    <source>
        <strain evidence="2 3">ISC11</strain>
    </source>
</reference>
<proteinExistence type="predicted"/>
<dbReference type="EMBL" id="CBWP010000050">
    <property type="protein sequence ID" value="CDL38795.1"/>
    <property type="molecule type" value="Genomic_DNA"/>
</dbReference>
<keyword evidence="1" id="KW-0472">Membrane</keyword>
<name>A0A7G2INL4_CITFR</name>
<evidence type="ECO:0000256" key="1">
    <source>
        <dbReference type="SAM" id="Phobius"/>
    </source>
</evidence>
<dbReference type="AlphaFoldDB" id="A0A7G2INL4"/>
<organism evidence="2 3">
    <name type="scientific">Citrobacter freundii</name>
    <dbReference type="NCBI Taxonomy" id="546"/>
    <lineage>
        <taxon>Bacteria</taxon>
        <taxon>Pseudomonadati</taxon>
        <taxon>Pseudomonadota</taxon>
        <taxon>Gammaproteobacteria</taxon>
        <taxon>Enterobacterales</taxon>
        <taxon>Enterobacteriaceae</taxon>
        <taxon>Citrobacter</taxon>
        <taxon>Citrobacter freundii complex</taxon>
    </lineage>
</organism>
<evidence type="ECO:0000313" key="3">
    <source>
        <dbReference type="Proteomes" id="UP000019194"/>
    </source>
</evidence>
<keyword evidence="1" id="KW-0812">Transmembrane</keyword>
<protein>
    <submittedName>
        <fullName evidence="2">Uncharacterized protein</fullName>
    </submittedName>
</protein>
<keyword evidence="1" id="KW-1133">Transmembrane helix</keyword>
<comment type="caution">
    <text evidence="2">The sequence shown here is derived from an EMBL/GenBank/DDBJ whole genome shotgun (WGS) entry which is preliminary data.</text>
</comment>
<dbReference type="Proteomes" id="UP000019194">
    <property type="component" value="Unassembled WGS sequence"/>
</dbReference>
<accession>A0A7G2INL4</accession>
<feature type="transmembrane region" description="Helical" evidence="1">
    <location>
        <begin position="12"/>
        <end position="36"/>
    </location>
</feature>